<keyword evidence="10" id="KW-1185">Reference proteome</keyword>
<protein>
    <recommendedName>
        <fullName evidence="8">Probable membrane transporter protein</fullName>
    </recommendedName>
</protein>
<accession>A0A0S2I2H9</accession>
<keyword evidence="4 8" id="KW-1003">Cell membrane</keyword>
<feature type="transmembrane region" description="Helical" evidence="8">
    <location>
        <begin position="137"/>
        <end position="166"/>
    </location>
</feature>
<dbReference type="GO" id="GO:0005886">
    <property type="term" value="C:plasma membrane"/>
    <property type="evidence" value="ECO:0007669"/>
    <property type="project" value="UniProtKB-SubCell"/>
</dbReference>
<dbReference type="Pfam" id="PF01925">
    <property type="entry name" value="TauE"/>
    <property type="match status" value="1"/>
</dbReference>
<sequence>MELLDYVLIAGVGLVAGFVNVLAASGSMLVLPMLIFLGLPASVANATNRVAIILQNVVAVRNFTQQKLISFRLTWPIALSATVGALLGAFVAVEINEKYLEYTIASLLVLMFFLLIFKPSAWIKGKAPEAKGLHMWWQILIFFFIGLYGGFIQAGVGLFLLAGLVLGVGHELVKANAAKVFIVLIYTPLALAVFIWNDLVNWEAGLVLAAGNMTGAFFASRYAQKIGAGFIRYLLMIVLIASALKMYGVIDWFLELW</sequence>
<keyword evidence="5 8" id="KW-0812">Transmembrane</keyword>
<dbReference type="PATRIC" id="fig|1307839.3.peg.2986"/>
<keyword evidence="3" id="KW-0813">Transport</keyword>
<dbReference type="EMBL" id="CP013118">
    <property type="protein sequence ID" value="ALO16463.1"/>
    <property type="molecule type" value="Genomic_DNA"/>
</dbReference>
<feature type="transmembrane region" description="Helical" evidence="8">
    <location>
        <begin position="99"/>
        <end position="117"/>
    </location>
</feature>
<dbReference type="PANTHER" id="PTHR30269:SF0">
    <property type="entry name" value="MEMBRANE TRANSPORTER PROTEIN YFCA-RELATED"/>
    <property type="match status" value="1"/>
</dbReference>
<feature type="transmembrane region" description="Helical" evidence="8">
    <location>
        <begin position="202"/>
        <end position="223"/>
    </location>
</feature>
<evidence type="ECO:0000256" key="3">
    <source>
        <dbReference type="ARBA" id="ARBA00022448"/>
    </source>
</evidence>
<dbReference type="RefSeq" id="WP_057953831.1">
    <property type="nucleotide sequence ID" value="NZ_CP013118.1"/>
</dbReference>
<keyword evidence="6 8" id="KW-1133">Transmembrane helix</keyword>
<evidence type="ECO:0000256" key="5">
    <source>
        <dbReference type="ARBA" id="ARBA00022692"/>
    </source>
</evidence>
<dbReference type="KEGG" id="blq:L21SP5_02843"/>
<gene>
    <name evidence="9" type="ORF">L21SP5_02843</name>
</gene>
<dbReference type="PANTHER" id="PTHR30269">
    <property type="entry name" value="TRANSMEMBRANE PROTEIN YFCA"/>
    <property type="match status" value="1"/>
</dbReference>
<evidence type="ECO:0000313" key="9">
    <source>
        <dbReference type="EMBL" id="ALO16463.1"/>
    </source>
</evidence>
<proteinExistence type="inferred from homology"/>
<dbReference type="InterPro" id="IPR002781">
    <property type="entry name" value="TM_pro_TauE-like"/>
</dbReference>
<evidence type="ECO:0000256" key="1">
    <source>
        <dbReference type="ARBA" id="ARBA00004651"/>
    </source>
</evidence>
<evidence type="ECO:0000313" key="10">
    <source>
        <dbReference type="Proteomes" id="UP000064893"/>
    </source>
</evidence>
<comment type="similarity">
    <text evidence="2 8">Belongs to the 4-toluene sulfonate uptake permease (TSUP) (TC 2.A.102) family.</text>
</comment>
<evidence type="ECO:0000256" key="7">
    <source>
        <dbReference type="ARBA" id="ARBA00023136"/>
    </source>
</evidence>
<dbReference type="STRING" id="1307839.L21SP5_02843"/>
<dbReference type="InterPro" id="IPR052017">
    <property type="entry name" value="TSUP"/>
</dbReference>
<dbReference type="Proteomes" id="UP000064893">
    <property type="component" value="Chromosome"/>
</dbReference>
<feature type="transmembrane region" description="Helical" evidence="8">
    <location>
        <begin position="6"/>
        <end position="23"/>
    </location>
</feature>
<comment type="subcellular location">
    <subcellularLocation>
        <location evidence="1 8">Cell membrane</location>
        <topology evidence="1 8">Multi-pass membrane protein</topology>
    </subcellularLocation>
</comment>
<evidence type="ECO:0000256" key="4">
    <source>
        <dbReference type="ARBA" id="ARBA00022475"/>
    </source>
</evidence>
<evidence type="ECO:0000256" key="2">
    <source>
        <dbReference type="ARBA" id="ARBA00009142"/>
    </source>
</evidence>
<feature type="transmembrane region" description="Helical" evidence="8">
    <location>
        <begin position="73"/>
        <end position="92"/>
    </location>
</feature>
<evidence type="ECO:0000256" key="6">
    <source>
        <dbReference type="ARBA" id="ARBA00022989"/>
    </source>
</evidence>
<name>A0A0S2I2H9_9BACT</name>
<feature type="transmembrane region" description="Helical" evidence="8">
    <location>
        <begin position="178"/>
        <end position="196"/>
    </location>
</feature>
<keyword evidence="7 8" id="KW-0472">Membrane</keyword>
<feature type="transmembrane region" description="Helical" evidence="8">
    <location>
        <begin position="230"/>
        <end position="250"/>
    </location>
</feature>
<organism evidence="9 10">
    <name type="scientific">Salinivirga cyanobacteriivorans</name>
    <dbReference type="NCBI Taxonomy" id="1307839"/>
    <lineage>
        <taxon>Bacteria</taxon>
        <taxon>Pseudomonadati</taxon>
        <taxon>Bacteroidota</taxon>
        <taxon>Bacteroidia</taxon>
        <taxon>Bacteroidales</taxon>
        <taxon>Salinivirgaceae</taxon>
        <taxon>Salinivirga</taxon>
    </lineage>
</organism>
<reference evidence="9 10" key="1">
    <citation type="submission" date="2015-11" db="EMBL/GenBank/DDBJ databases">
        <title>Description and complete genome sequence of a novel strain predominating in hypersaline microbial mats and representing a new family of the Bacteriodetes phylum.</title>
        <authorList>
            <person name="Spring S."/>
            <person name="Bunk B."/>
            <person name="Sproer C."/>
            <person name="Klenk H.-P."/>
        </authorList>
    </citation>
    <scope>NUCLEOTIDE SEQUENCE [LARGE SCALE GENOMIC DNA]</scope>
    <source>
        <strain evidence="9 10">L21-Spi-D4</strain>
    </source>
</reference>
<dbReference type="AlphaFoldDB" id="A0A0S2I2H9"/>
<dbReference type="OrthoDB" id="554695at2"/>
<evidence type="ECO:0000256" key="8">
    <source>
        <dbReference type="RuleBase" id="RU363041"/>
    </source>
</evidence>